<evidence type="ECO:0000313" key="1">
    <source>
        <dbReference type="EMBL" id="KAJ3250171.1"/>
    </source>
</evidence>
<comment type="caution">
    <text evidence="1">The sequence shown here is derived from an EMBL/GenBank/DDBJ whole genome shotgun (WGS) entry which is preliminary data.</text>
</comment>
<evidence type="ECO:0000313" key="2">
    <source>
        <dbReference type="Proteomes" id="UP001210925"/>
    </source>
</evidence>
<dbReference type="EMBL" id="JADGKB010000297">
    <property type="protein sequence ID" value="KAJ3250171.1"/>
    <property type="molecule type" value="Genomic_DNA"/>
</dbReference>
<dbReference type="SUPFAM" id="SSF52283">
    <property type="entry name" value="Formate/glycerate dehydrogenase catalytic domain-like"/>
    <property type="match status" value="1"/>
</dbReference>
<protein>
    <submittedName>
        <fullName evidence="1">Uncharacterized protein</fullName>
    </submittedName>
</protein>
<accession>A0AAD5Y001</accession>
<dbReference type="Gene3D" id="3.40.50.720">
    <property type="entry name" value="NAD(P)-binding Rossmann-like Domain"/>
    <property type="match status" value="1"/>
</dbReference>
<dbReference type="AlphaFoldDB" id="A0AAD5Y001"/>
<sequence>MTHLWLRAETKKNEERSALTPSVAKTLMENGDSLLTQDLQSLLKSVTNAFSTFLNLK</sequence>
<organism evidence="1 2">
    <name type="scientific">Boothiomyces macroporosus</name>
    <dbReference type="NCBI Taxonomy" id="261099"/>
    <lineage>
        <taxon>Eukaryota</taxon>
        <taxon>Fungi</taxon>
        <taxon>Fungi incertae sedis</taxon>
        <taxon>Chytridiomycota</taxon>
        <taxon>Chytridiomycota incertae sedis</taxon>
        <taxon>Chytridiomycetes</taxon>
        <taxon>Rhizophydiales</taxon>
        <taxon>Terramycetaceae</taxon>
        <taxon>Boothiomyces</taxon>
    </lineage>
</organism>
<keyword evidence="2" id="KW-1185">Reference proteome</keyword>
<reference evidence="1" key="1">
    <citation type="submission" date="2020-05" db="EMBL/GenBank/DDBJ databases">
        <title>Phylogenomic resolution of chytrid fungi.</title>
        <authorList>
            <person name="Stajich J.E."/>
            <person name="Amses K."/>
            <person name="Simmons R."/>
            <person name="Seto K."/>
            <person name="Myers J."/>
            <person name="Bonds A."/>
            <person name="Quandt C.A."/>
            <person name="Barry K."/>
            <person name="Liu P."/>
            <person name="Grigoriev I."/>
            <person name="Longcore J.E."/>
            <person name="James T.Y."/>
        </authorList>
    </citation>
    <scope>NUCLEOTIDE SEQUENCE</scope>
    <source>
        <strain evidence="1">PLAUS21</strain>
    </source>
</reference>
<feature type="non-terminal residue" evidence="1">
    <location>
        <position position="57"/>
    </location>
</feature>
<proteinExistence type="predicted"/>
<name>A0AAD5Y001_9FUNG</name>
<gene>
    <name evidence="1" type="ORF">HK103_003792</name>
</gene>
<dbReference type="Proteomes" id="UP001210925">
    <property type="component" value="Unassembled WGS sequence"/>
</dbReference>